<gene>
    <name evidence="2" type="ORF">LIER_40668</name>
</gene>
<feature type="region of interest" description="Disordered" evidence="1">
    <location>
        <begin position="68"/>
        <end position="106"/>
    </location>
</feature>
<evidence type="ECO:0000256" key="1">
    <source>
        <dbReference type="SAM" id="MobiDB-lite"/>
    </source>
</evidence>
<evidence type="ECO:0000313" key="3">
    <source>
        <dbReference type="Proteomes" id="UP001454036"/>
    </source>
</evidence>
<protein>
    <submittedName>
        <fullName evidence="2">Uncharacterized protein</fullName>
    </submittedName>
</protein>
<sequence>MNPSSDNSNSLGYAREVPSNQELIDDSQKTTPEEVTLQKGITSMANGIKATIAGLTKGKKKKPLIKATNLPSAGESVTSSQAPEKQGEDPTILGKSLPIGIDYQDY</sequence>
<feature type="region of interest" description="Disordered" evidence="1">
    <location>
        <begin position="1"/>
        <end position="31"/>
    </location>
</feature>
<feature type="compositionally biased region" description="Polar residues" evidence="1">
    <location>
        <begin position="69"/>
        <end position="83"/>
    </location>
</feature>
<dbReference type="EMBL" id="BAABME010023815">
    <property type="protein sequence ID" value="GAA0168890.1"/>
    <property type="molecule type" value="Genomic_DNA"/>
</dbReference>
<dbReference type="Proteomes" id="UP001454036">
    <property type="component" value="Unassembled WGS sequence"/>
</dbReference>
<proteinExistence type="predicted"/>
<organism evidence="2 3">
    <name type="scientific">Lithospermum erythrorhizon</name>
    <name type="common">Purple gromwell</name>
    <name type="synonym">Lithospermum officinale var. erythrorhizon</name>
    <dbReference type="NCBI Taxonomy" id="34254"/>
    <lineage>
        <taxon>Eukaryota</taxon>
        <taxon>Viridiplantae</taxon>
        <taxon>Streptophyta</taxon>
        <taxon>Embryophyta</taxon>
        <taxon>Tracheophyta</taxon>
        <taxon>Spermatophyta</taxon>
        <taxon>Magnoliopsida</taxon>
        <taxon>eudicotyledons</taxon>
        <taxon>Gunneridae</taxon>
        <taxon>Pentapetalae</taxon>
        <taxon>asterids</taxon>
        <taxon>lamiids</taxon>
        <taxon>Boraginales</taxon>
        <taxon>Boraginaceae</taxon>
        <taxon>Boraginoideae</taxon>
        <taxon>Lithospermeae</taxon>
        <taxon>Lithospermum</taxon>
    </lineage>
</organism>
<reference evidence="2 3" key="1">
    <citation type="submission" date="2024-01" db="EMBL/GenBank/DDBJ databases">
        <title>The complete chloroplast genome sequence of Lithospermum erythrorhizon: insights into the phylogenetic relationship among Boraginaceae species and the maternal lineages of purple gromwells.</title>
        <authorList>
            <person name="Okada T."/>
            <person name="Watanabe K."/>
        </authorList>
    </citation>
    <scope>NUCLEOTIDE SEQUENCE [LARGE SCALE GENOMIC DNA]</scope>
</reference>
<accession>A0AAV3R161</accession>
<comment type="caution">
    <text evidence="2">The sequence shown here is derived from an EMBL/GenBank/DDBJ whole genome shotgun (WGS) entry which is preliminary data.</text>
</comment>
<evidence type="ECO:0000313" key="2">
    <source>
        <dbReference type="EMBL" id="GAA0168890.1"/>
    </source>
</evidence>
<dbReference type="AlphaFoldDB" id="A0AAV3R161"/>
<keyword evidence="3" id="KW-1185">Reference proteome</keyword>
<name>A0AAV3R161_LITER</name>
<feature type="compositionally biased region" description="Polar residues" evidence="1">
    <location>
        <begin position="1"/>
        <end position="11"/>
    </location>
</feature>